<gene>
    <name evidence="1" type="ORF">BME96_09780</name>
</gene>
<dbReference type="GeneID" id="71514682"/>
<accession>A0AAC9NKX3</accession>
<sequence length="152" mass="17794">MKWKKADLQQYVQAKEYIDTIILPLAPFQFSNDTDLEKMSFQHEVLTLLCSEIEKELTGRLLLTPIYNYVKTAEKEMEVQRVNGWVNNLQAQPFSHIFFISFDSSWKKVESQLNGTLLWIPGIQSGDLQSAEMHGVIKDQVEQLTEFMRSYW</sequence>
<evidence type="ECO:0008006" key="3">
    <source>
        <dbReference type="Google" id="ProtNLM"/>
    </source>
</evidence>
<dbReference type="EMBL" id="CP017962">
    <property type="protein sequence ID" value="APC48443.1"/>
    <property type="molecule type" value="Genomic_DNA"/>
</dbReference>
<dbReference type="RefSeq" id="WP_019378384.1">
    <property type="nucleotide sequence ID" value="NZ_CP017962.1"/>
</dbReference>
<proteinExistence type="predicted"/>
<dbReference type="AlphaFoldDB" id="A0AAC9NKX3"/>
<name>A0AAC9NKX3_VIRHA</name>
<dbReference type="InterPro" id="IPR019615">
    <property type="entry name" value="DUF2487"/>
</dbReference>
<dbReference type="Proteomes" id="UP000182945">
    <property type="component" value="Chromosome"/>
</dbReference>
<organism evidence="1 2">
    <name type="scientific">Virgibacillus halodenitrificans</name>
    <name type="common">Bacillus halodenitrificans</name>
    <dbReference type="NCBI Taxonomy" id="1482"/>
    <lineage>
        <taxon>Bacteria</taxon>
        <taxon>Bacillati</taxon>
        <taxon>Bacillota</taxon>
        <taxon>Bacilli</taxon>
        <taxon>Bacillales</taxon>
        <taxon>Bacillaceae</taxon>
        <taxon>Virgibacillus</taxon>
    </lineage>
</organism>
<dbReference type="Pfam" id="PF10673">
    <property type="entry name" value="DUF2487"/>
    <property type="match status" value="1"/>
</dbReference>
<evidence type="ECO:0000313" key="2">
    <source>
        <dbReference type="Proteomes" id="UP000182945"/>
    </source>
</evidence>
<protein>
    <recommendedName>
        <fullName evidence="3">DUF2487 family protein</fullName>
    </recommendedName>
</protein>
<reference evidence="1 2" key="1">
    <citation type="submission" date="2016-11" db="EMBL/GenBank/DDBJ databases">
        <title>Complete genome sequencing of Virgibacillus halodenitrificans PDB-F2.</title>
        <authorList>
            <person name="Sun Z."/>
            <person name="Zhou Y."/>
            <person name="Li H."/>
        </authorList>
    </citation>
    <scope>NUCLEOTIDE SEQUENCE [LARGE SCALE GENOMIC DNA]</scope>
    <source>
        <strain evidence="1 2">PDB-F2</strain>
    </source>
</reference>
<dbReference type="KEGG" id="vhl:BME96_09780"/>
<evidence type="ECO:0000313" key="1">
    <source>
        <dbReference type="EMBL" id="APC48443.1"/>
    </source>
</evidence>